<dbReference type="GO" id="GO:0004252">
    <property type="term" value="F:serine-type endopeptidase activity"/>
    <property type="evidence" value="ECO:0007669"/>
    <property type="project" value="InterPro"/>
</dbReference>
<gene>
    <name evidence="3" type="ORF">SDC9_73468</name>
</gene>
<comment type="similarity">
    <text evidence="1">Belongs to the peptidase S8 family.</text>
</comment>
<protein>
    <recommendedName>
        <fullName evidence="2">Peptidase S8/S53 domain-containing protein</fullName>
    </recommendedName>
</protein>
<proteinExistence type="inferred from homology"/>
<evidence type="ECO:0000259" key="2">
    <source>
        <dbReference type="Pfam" id="PF00082"/>
    </source>
</evidence>
<comment type="caution">
    <text evidence="3">The sequence shown here is derived from an EMBL/GenBank/DDBJ whole genome shotgun (WGS) entry which is preliminary data.</text>
</comment>
<dbReference type="EMBL" id="VSSQ01004872">
    <property type="protein sequence ID" value="MPM26963.1"/>
    <property type="molecule type" value="Genomic_DNA"/>
</dbReference>
<sequence length="559" mass="63039">MKKLAGIILFYLIANTINAQNPGEWYKSNIENGLYGIELPKAQEFLKSKRVKKAPIIAIIGGGADIEHEVLKNSIWNNPKEIADGVDNDGNGYVDDINGWNFIGGKDGSIMEFTMNEGDREWLRLKDKYADIVFDGKQYFKYVDGVKTIISKVDNIEEYKYFFNLLLRRETAMGPSYSGHVFSYVMKDYVNIWDEELKQMFPGKERNEISIEDFTTQIVKKKYPQKDSLRDISLTFVNMYASMVSRMNNDSPNAKPFTWENVYNQYTNRQIDFSYKNYMDLYKMYGRDTRKQIVGDNHMDITDKKYGNNILLTPGLLGGTMVSGMINAIAPDSKLMHLVVLGQQGEPYLKDIALSIRYAVDNGADIIMLPQQNKLYPPDQKMWVSDAINYAQNKGILVVVPVWEKSENLSINEYFPNPAMDKSRHLKNLMTVANSDENGNPSKISNYGAKELDTYAPGINIYSTSPGDLYKTGTSSIFGAAVTVGIAGLIKSYFPKLSGEVIKELIVANPTIRDDVEIEKSIVVNGENTATDLFLFEQLCRSKGIVNANNAVRAAALIK</sequence>
<evidence type="ECO:0000313" key="3">
    <source>
        <dbReference type="EMBL" id="MPM26963.1"/>
    </source>
</evidence>
<organism evidence="3">
    <name type="scientific">bioreactor metagenome</name>
    <dbReference type="NCBI Taxonomy" id="1076179"/>
    <lineage>
        <taxon>unclassified sequences</taxon>
        <taxon>metagenomes</taxon>
        <taxon>ecological metagenomes</taxon>
    </lineage>
</organism>
<evidence type="ECO:0000256" key="1">
    <source>
        <dbReference type="ARBA" id="ARBA00011073"/>
    </source>
</evidence>
<dbReference type="GO" id="GO:0006508">
    <property type="term" value="P:proteolysis"/>
    <property type="evidence" value="ECO:0007669"/>
    <property type="project" value="InterPro"/>
</dbReference>
<dbReference type="Gene3D" id="3.40.50.200">
    <property type="entry name" value="Peptidase S8/S53 domain"/>
    <property type="match status" value="2"/>
</dbReference>
<name>A0A644YKD7_9ZZZZ</name>
<feature type="domain" description="Peptidase S8/S53" evidence="2">
    <location>
        <begin position="319"/>
        <end position="509"/>
    </location>
</feature>
<accession>A0A644YKD7</accession>
<dbReference type="AlphaFoldDB" id="A0A644YKD7"/>
<dbReference type="PANTHER" id="PTHR43399:SF4">
    <property type="entry name" value="CELL WALL-ASSOCIATED PROTEASE"/>
    <property type="match status" value="1"/>
</dbReference>
<dbReference type="InterPro" id="IPR036852">
    <property type="entry name" value="Peptidase_S8/S53_dom_sf"/>
</dbReference>
<dbReference type="InterPro" id="IPR051048">
    <property type="entry name" value="Peptidase_S8/S53_subtilisin"/>
</dbReference>
<dbReference type="PANTHER" id="PTHR43399">
    <property type="entry name" value="SUBTILISIN-RELATED"/>
    <property type="match status" value="1"/>
</dbReference>
<dbReference type="Pfam" id="PF00082">
    <property type="entry name" value="Peptidase_S8"/>
    <property type="match status" value="1"/>
</dbReference>
<dbReference type="InterPro" id="IPR000209">
    <property type="entry name" value="Peptidase_S8/S53_dom"/>
</dbReference>
<reference evidence="3" key="1">
    <citation type="submission" date="2019-08" db="EMBL/GenBank/DDBJ databases">
        <authorList>
            <person name="Kucharzyk K."/>
            <person name="Murdoch R.W."/>
            <person name="Higgins S."/>
            <person name="Loffler F."/>
        </authorList>
    </citation>
    <scope>NUCLEOTIDE SEQUENCE</scope>
</reference>
<dbReference type="SUPFAM" id="SSF52743">
    <property type="entry name" value="Subtilisin-like"/>
    <property type="match status" value="1"/>
</dbReference>